<reference evidence="1 2" key="1">
    <citation type="journal article" date="2015" name="Genome Announc.">
        <title>Expanding the biotechnology potential of lactobacilli through comparative genomics of 213 strains and associated genera.</title>
        <authorList>
            <person name="Sun Z."/>
            <person name="Harris H.M."/>
            <person name="McCann A."/>
            <person name="Guo C."/>
            <person name="Argimon S."/>
            <person name="Zhang W."/>
            <person name="Yang X."/>
            <person name="Jeffery I.B."/>
            <person name="Cooney J.C."/>
            <person name="Kagawa T.F."/>
            <person name="Liu W."/>
            <person name="Song Y."/>
            <person name="Salvetti E."/>
            <person name="Wrobel A."/>
            <person name="Rasinkangas P."/>
            <person name="Parkhill J."/>
            <person name="Rea M.C."/>
            <person name="O'Sullivan O."/>
            <person name="Ritari J."/>
            <person name="Douillard F.P."/>
            <person name="Paul Ross R."/>
            <person name="Yang R."/>
            <person name="Briner A.E."/>
            <person name="Felis G.E."/>
            <person name="de Vos W.M."/>
            <person name="Barrangou R."/>
            <person name="Klaenhammer T.R."/>
            <person name="Caufield P.W."/>
            <person name="Cui Y."/>
            <person name="Zhang H."/>
            <person name="O'Toole P.W."/>
        </authorList>
    </citation>
    <scope>NUCLEOTIDE SEQUENCE [LARGE SCALE GENOMIC DNA]</scope>
    <source>
        <strain evidence="1 2">DSM 19972</strain>
    </source>
</reference>
<proteinExistence type="predicted"/>
<evidence type="ECO:0000313" key="1">
    <source>
        <dbReference type="EMBL" id="KRL04243.1"/>
    </source>
</evidence>
<dbReference type="PATRIC" id="fig|1423777.3.peg.1411"/>
<gene>
    <name evidence="1" type="ORF">FD46_GL001365</name>
</gene>
<dbReference type="OrthoDB" id="2248799at2"/>
<evidence type="ECO:0000313" key="2">
    <source>
        <dbReference type="Proteomes" id="UP000051686"/>
    </source>
</evidence>
<accession>A0A0R1MII1</accession>
<keyword evidence="2" id="KW-1185">Reference proteome</keyword>
<dbReference type="EMBL" id="AZEH01000039">
    <property type="protein sequence ID" value="KRL04243.1"/>
    <property type="molecule type" value="Genomic_DNA"/>
</dbReference>
<dbReference type="Proteomes" id="UP000051686">
    <property type="component" value="Unassembled WGS sequence"/>
</dbReference>
<protein>
    <submittedName>
        <fullName evidence="1">Uncharacterized protein</fullName>
    </submittedName>
</protein>
<dbReference type="STRING" id="1423777.FD46_GL001365"/>
<organism evidence="1 2">
    <name type="scientific">Liquorilactobacillus oeni DSM 19972</name>
    <dbReference type="NCBI Taxonomy" id="1423777"/>
    <lineage>
        <taxon>Bacteria</taxon>
        <taxon>Bacillati</taxon>
        <taxon>Bacillota</taxon>
        <taxon>Bacilli</taxon>
        <taxon>Lactobacillales</taxon>
        <taxon>Lactobacillaceae</taxon>
        <taxon>Liquorilactobacillus</taxon>
    </lineage>
</organism>
<name>A0A0R1MII1_9LACO</name>
<sequence>MSKDYRQPTEIFEPQKSQRQLRTIEDAATLSTSGRLITYNDQLKDSLKHGKIFTELFDSLIETNDPSELLSAAQKLVSYHLDTSFITFPQQYSRSDFYLIFLNRLLALHDKERVILQSSDRFHELYHEFPGINTLGYFIFQLETTAQKGAYYTEKNTGETLFYLSFDKHVLRFNSRALTELLLVKYTDDVTKETLRGFEEYLLDIGKFLKEDFGFDVDFTLLDPSNSAVYQVADSNLPRTILDKLFVETAQGGRILERGVNGEAVLKLDDDIVVKLFSQNVNEGASNGWSIKVSDPLHKESWFDVLLEYSFLRTWYLNNLESLEIKSDSLYFN</sequence>
<dbReference type="RefSeq" id="WP_057896227.1">
    <property type="nucleotide sequence ID" value="NZ_AZEH01000039.1"/>
</dbReference>
<comment type="caution">
    <text evidence="1">The sequence shown here is derived from an EMBL/GenBank/DDBJ whole genome shotgun (WGS) entry which is preliminary data.</text>
</comment>
<dbReference type="AlphaFoldDB" id="A0A0R1MII1"/>